<dbReference type="STRING" id="1126833.VN24_11645"/>
<sequence length="59" mass="6896">MTTLSCNCGFSVTDENKYKVEAEMWHHAIHEHGEMLKSMSVEMLEQWLVNKDEQLKARA</sequence>
<evidence type="ECO:0000313" key="1">
    <source>
        <dbReference type="EMBL" id="AJY75111.1"/>
    </source>
</evidence>
<reference evidence="1 2" key="1">
    <citation type="journal article" date="2015" name="J. Biotechnol.">
        <title>Complete genome sequence of Paenibacillus beijingensis 7188(T) (=DSM 24997(T)), a novel rhizobacterium from jujube garden soil.</title>
        <authorList>
            <person name="Kwak Y."/>
            <person name="Shin J.H."/>
        </authorList>
    </citation>
    <scope>NUCLEOTIDE SEQUENCE [LARGE SCALE GENOMIC DNA]</scope>
    <source>
        <strain evidence="1 2">DSM 24997</strain>
    </source>
</reference>
<evidence type="ECO:0008006" key="3">
    <source>
        <dbReference type="Google" id="ProtNLM"/>
    </source>
</evidence>
<dbReference type="AlphaFoldDB" id="A0A0D5NIN0"/>
<protein>
    <recommendedName>
        <fullName evidence="3">DUF1059 domain-containing protein</fullName>
    </recommendedName>
</protein>
<dbReference type="EMBL" id="CP011058">
    <property type="protein sequence ID" value="AJY75111.1"/>
    <property type="molecule type" value="Genomic_DNA"/>
</dbReference>
<accession>A0A0D5NIN0</accession>
<evidence type="ECO:0000313" key="2">
    <source>
        <dbReference type="Proteomes" id="UP000032633"/>
    </source>
</evidence>
<name>A0A0D5NIN0_9BACL</name>
<gene>
    <name evidence="1" type="ORF">VN24_11645</name>
</gene>
<dbReference type="HOGENOM" id="CLU_2956180_0_0_9"/>
<dbReference type="OrthoDB" id="2629314at2"/>
<proteinExistence type="predicted"/>
<dbReference type="KEGG" id="pbj:VN24_11645"/>
<dbReference type="Proteomes" id="UP000032633">
    <property type="component" value="Chromosome"/>
</dbReference>
<keyword evidence="2" id="KW-1185">Reference proteome</keyword>
<dbReference type="RefSeq" id="WP_045670544.1">
    <property type="nucleotide sequence ID" value="NZ_CP011058.1"/>
</dbReference>
<reference evidence="2" key="2">
    <citation type="submission" date="2015-03" db="EMBL/GenBank/DDBJ databases">
        <title>Genome sequence of Paenibacillus beijingensis strain DSM 24997T.</title>
        <authorList>
            <person name="Kwak Y."/>
            <person name="Shin J.-H."/>
        </authorList>
    </citation>
    <scope>NUCLEOTIDE SEQUENCE [LARGE SCALE GENOMIC DNA]</scope>
    <source>
        <strain evidence="2">DSM 24997</strain>
    </source>
</reference>
<organism evidence="1 2">
    <name type="scientific">Paenibacillus beijingensis</name>
    <dbReference type="NCBI Taxonomy" id="1126833"/>
    <lineage>
        <taxon>Bacteria</taxon>
        <taxon>Bacillati</taxon>
        <taxon>Bacillota</taxon>
        <taxon>Bacilli</taxon>
        <taxon>Bacillales</taxon>
        <taxon>Paenibacillaceae</taxon>
        <taxon>Paenibacillus</taxon>
    </lineage>
</organism>
<dbReference type="PATRIC" id="fig|1126833.4.peg.2548"/>